<organism evidence="1 2">
    <name type="scientific">Steroidobacter gossypii</name>
    <dbReference type="NCBI Taxonomy" id="2805490"/>
    <lineage>
        <taxon>Bacteria</taxon>
        <taxon>Pseudomonadati</taxon>
        <taxon>Pseudomonadota</taxon>
        <taxon>Gammaproteobacteria</taxon>
        <taxon>Steroidobacterales</taxon>
        <taxon>Steroidobacteraceae</taxon>
        <taxon>Steroidobacter</taxon>
    </lineage>
</organism>
<evidence type="ECO:0000313" key="2">
    <source>
        <dbReference type="Proteomes" id="UP000661077"/>
    </source>
</evidence>
<keyword evidence="2" id="KW-1185">Reference proteome</keyword>
<name>A0ABS1X470_9GAMM</name>
<dbReference type="Proteomes" id="UP000661077">
    <property type="component" value="Unassembled WGS sequence"/>
</dbReference>
<reference evidence="1 2" key="1">
    <citation type="journal article" date="2021" name="Int. J. Syst. Evol. Microbiol.">
        <title>Steroidobacter gossypii sp. nov., isolated from soil of cotton cropping field.</title>
        <authorList>
            <person name="Huang R."/>
            <person name="Yang S."/>
            <person name="Zhen C."/>
            <person name="Liu W."/>
        </authorList>
    </citation>
    <scope>NUCLEOTIDE SEQUENCE [LARGE SCALE GENOMIC DNA]</scope>
    <source>
        <strain evidence="1 2">S1-65</strain>
    </source>
</reference>
<evidence type="ECO:0000313" key="1">
    <source>
        <dbReference type="EMBL" id="MBM0108019.1"/>
    </source>
</evidence>
<evidence type="ECO:0008006" key="3">
    <source>
        <dbReference type="Google" id="ProtNLM"/>
    </source>
</evidence>
<sequence>MLAQVALAWDTRSMNVDVRGNISFISRALIGVLASAVLAGCVTAPNRPARPARSSYECMQSVVQEKLPAGLPDARAHCLAAGLIARYCSGSEAYMAGLGKELRDLFGAGDANWEDWRADRAGIGCARRAGDDEALAQCCSERGY</sequence>
<comment type="caution">
    <text evidence="1">The sequence shown here is derived from an EMBL/GenBank/DDBJ whole genome shotgun (WGS) entry which is preliminary data.</text>
</comment>
<gene>
    <name evidence="1" type="ORF">JM946_25085</name>
</gene>
<protein>
    <recommendedName>
        <fullName evidence="3">Lipoprotein</fullName>
    </recommendedName>
</protein>
<proteinExistence type="predicted"/>
<dbReference type="RefSeq" id="WP_203170126.1">
    <property type="nucleotide sequence ID" value="NZ_JAEVLS010000006.1"/>
</dbReference>
<dbReference type="EMBL" id="JAEVLS010000006">
    <property type="protein sequence ID" value="MBM0108019.1"/>
    <property type="molecule type" value="Genomic_DNA"/>
</dbReference>
<accession>A0ABS1X470</accession>